<evidence type="ECO:0000256" key="1">
    <source>
        <dbReference type="ARBA" id="ARBA00004496"/>
    </source>
</evidence>
<dbReference type="GO" id="GO:0005737">
    <property type="term" value="C:cytoplasm"/>
    <property type="evidence" value="ECO:0007669"/>
    <property type="project" value="UniProtKB-SubCell"/>
</dbReference>
<dbReference type="InterPro" id="IPR018979">
    <property type="entry name" value="FERM_N"/>
</dbReference>
<reference evidence="4" key="1">
    <citation type="journal article" date="2011" name="Nat. Biotechnol.">
        <title>Genome sequencing and comparison of two nonhuman primate animal models, the cynomolgus and Chinese rhesus macaques.</title>
        <authorList>
            <person name="Yan G."/>
            <person name="Zhang G."/>
            <person name="Fang X."/>
            <person name="Zhang Y."/>
            <person name="Li C."/>
            <person name="Ling F."/>
            <person name="Cooper D.N."/>
            <person name="Li Q."/>
            <person name="Li Y."/>
            <person name="van Gool A.J."/>
            <person name="Du H."/>
            <person name="Chen J."/>
            <person name="Chen R."/>
            <person name="Zhang P."/>
            <person name="Huang Z."/>
            <person name="Thompson J.R."/>
            <person name="Meng Y."/>
            <person name="Bai Y."/>
            <person name="Wang J."/>
            <person name="Zhuo M."/>
            <person name="Wang T."/>
            <person name="Huang Y."/>
            <person name="Wei L."/>
            <person name="Li J."/>
            <person name="Wang Z."/>
            <person name="Hu H."/>
            <person name="Yang P."/>
            <person name="Le L."/>
            <person name="Stenson P.D."/>
            <person name="Li B."/>
            <person name="Liu X."/>
            <person name="Ball E.V."/>
            <person name="An N."/>
            <person name="Huang Q."/>
            <person name="Zhang Y."/>
            <person name="Fan W."/>
            <person name="Zhang X."/>
            <person name="Li Y."/>
            <person name="Wang W."/>
            <person name="Katze M.G."/>
            <person name="Su B."/>
            <person name="Nielsen R."/>
            <person name="Yang H."/>
            <person name="Wang J."/>
            <person name="Wang X."/>
            <person name="Wang J."/>
        </authorList>
    </citation>
    <scope>NUCLEOTIDE SEQUENCE [LARGE SCALE GENOMIC DNA]</scope>
    <source>
        <strain evidence="4">CR-5</strain>
    </source>
</reference>
<dbReference type="InterPro" id="IPR029071">
    <property type="entry name" value="Ubiquitin-like_domsf"/>
</dbReference>
<dbReference type="PANTHER" id="PTHR23280:SF15">
    <property type="entry name" value="BAND 4.1-LIKE PROTEIN 5"/>
    <property type="match status" value="1"/>
</dbReference>
<feature type="non-terminal residue" evidence="4">
    <location>
        <position position="95"/>
    </location>
</feature>
<accession>F7FPX8</accession>
<dbReference type="AlphaFoldDB" id="F7FPX8"/>
<dbReference type="Pfam" id="PF09379">
    <property type="entry name" value="FERM_N"/>
    <property type="match status" value="1"/>
</dbReference>
<dbReference type="EMBL" id="CM001260">
    <property type="protein sequence ID" value="EHH28475.1"/>
    <property type="molecule type" value="Genomic_DNA"/>
</dbReference>
<evidence type="ECO:0000256" key="2">
    <source>
        <dbReference type="ARBA" id="ARBA00022490"/>
    </source>
</evidence>
<feature type="domain" description="FERM" evidence="3">
    <location>
        <begin position="43"/>
        <end position="95"/>
    </location>
</feature>
<dbReference type="Proteomes" id="UP000013456">
    <property type="component" value="Chromosome 8"/>
</dbReference>
<proteinExistence type="predicted"/>
<organism evidence="4">
    <name type="scientific">Macaca mulatta</name>
    <name type="common">Rhesus macaque</name>
    <dbReference type="NCBI Taxonomy" id="9544"/>
    <lineage>
        <taxon>Eukaryota</taxon>
        <taxon>Metazoa</taxon>
        <taxon>Chordata</taxon>
        <taxon>Craniata</taxon>
        <taxon>Vertebrata</taxon>
        <taxon>Euteleostomi</taxon>
        <taxon>Mammalia</taxon>
        <taxon>Eutheria</taxon>
        <taxon>Euarchontoglires</taxon>
        <taxon>Primates</taxon>
        <taxon>Haplorrhini</taxon>
        <taxon>Catarrhini</taxon>
        <taxon>Cercopithecidae</taxon>
        <taxon>Cercopithecinae</taxon>
        <taxon>Macaca</taxon>
    </lineage>
</organism>
<name>F7FPX8_MACMU</name>
<dbReference type="PROSITE" id="PS50057">
    <property type="entry name" value="FERM_3"/>
    <property type="match status" value="1"/>
</dbReference>
<dbReference type="Gene3D" id="3.10.20.90">
    <property type="entry name" value="Phosphatidylinositol 3-kinase Catalytic Subunit, Chain A, domain 1"/>
    <property type="match status" value="1"/>
</dbReference>
<sequence length="95" mass="10763">MLSFFHRTLGNLSMGKHEEKERLREAQHTATLIPAAGDSKSIITCWVSLLDGTDVSADLPKKAKGQELFDQIMYHLDLIESGYFYLRFMESAQLA</sequence>
<dbReference type="SUPFAM" id="SSF54236">
    <property type="entry name" value="Ubiquitin-like"/>
    <property type="match status" value="1"/>
</dbReference>
<protein>
    <recommendedName>
        <fullName evidence="3">FERM domain-containing protein</fullName>
    </recommendedName>
</protein>
<dbReference type="HOGENOM" id="CLU_2290737_0_0_1"/>
<evidence type="ECO:0000313" key="4">
    <source>
        <dbReference type="EMBL" id="EHH28475.1"/>
    </source>
</evidence>
<keyword evidence="2" id="KW-0963">Cytoplasm</keyword>
<evidence type="ECO:0000259" key="3">
    <source>
        <dbReference type="PROSITE" id="PS50057"/>
    </source>
</evidence>
<comment type="subcellular location">
    <subcellularLocation>
        <location evidence="1">Cytoplasm</location>
    </subcellularLocation>
</comment>
<dbReference type="InterPro" id="IPR000299">
    <property type="entry name" value="FERM_domain"/>
</dbReference>
<gene>
    <name evidence="4" type="ORF">EGK_18918</name>
</gene>
<dbReference type="PANTHER" id="PTHR23280">
    <property type="entry name" value="4.1 G PROTEIN"/>
    <property type="match status" value="1"/>
</dbReference>